<keyword evidence="1 5" id="KW-0479">Metal-binding</keyword>
<feature type="region of interest" description="Disordered" evidence="6">
    <location>
        <begin position="1"/>
        <end position="77"/>
    </location>
</feature>
<evidence type="ECO:0000256" key="6">
    <source>
        <dbReference type="SAM" id="MobiDB-lite"/>
    </source>
</evidence>
<dbReference type="CDD" id="cd09817">
    <property type="entry name" value="linoleate_diol_synthase_like"/>
    <property type="match status" value="1"/>
</dbReference>
<dbReference type="GO" id="GO:0051213">
    <property type="term" value="F:dioxygenase activity"/>
    <property type="evidence" value="ECO:0007669"/>
    <property type="project" value="UniProtKB-KW"/>
</dbReference>
<dbReference type="PANTHER" id="PTHR11903">
    <property type="entry name" value="PROSTAGLANDIN G/H SYNTHASE"/>
    <property type="match status" value="1"/>
</dbReference>
<evidence type="ECO:0000256" key="1">
    <source>
        <dbReference type="ARBA" id="ARBA00022723"/>
    </source>
</evidence>
<dbReference type="InterPro" id="IPR037120">
    <property type="entry name" value="Haem_peroxidase_sf_animal"/>
</dbReference>
<dbReference type="GO" id="GO:0004601">
    <property type="term" value="F:peroxidase activity"/>
    <property type="evidence" value="ECO:0007669"/>
    <property type="project" value="InterPro"/>
</dbReference>
<dbReference type="CDD" id="cd20612">
    <property type="entry name" value="CYP_LDS-like_C"/>
    <property type="match status" value="1"/>
</dbReference>
<feature type="binding site" description="axial binding residue" evidence="5">
    <location>
        <position position="415"/>
    </location>
    <ligand>
        <name>heme b</name>
        <dbReference type="ChEBI" id="CHEBI:60344"/>
    </ligand>
    <ligandPart>
        <name>Fe</name>
        <dbReference type="ChEBI" id="CHEBI:18248"/>
    </ligandPart>
</feature>
<gene>
    <name evidence="7" type="ORF">NLU13_9977</name>
</gene>
<evidence type="ECO:0000256" key="5">
    <source>
        <dbReference type="PIRSR" id="PIRSR619791-2"/>
    </source>
</evidence>
<evidence type="ECO:0000313" key="7">
    <source>
        <dbReference type="EMBL" id="KAK0382671.1"/>
    </source>
</evidence>
<dbReference type="GO" id="GO:0005506">
    <property type="term" value="F:iron ion binding"/>
    <property type="evidence" value="ECO:0007669"/>
    <property type="project" value="InterPro"/>
</dbReference>
<dbReference type="Gene3D" id="1.10.640.10">
    <property type="entry name" value="Haem peroxidase domain superfamily, animal type"/>
    <property type="match status" value="1"/>
</dbReference>
<feature type="compositionally biased region" description="Basic and acidic residues" evidence="6">
    <location>
        <begin position="59"/>
        <end position="71"/>
    </location>
</feature>
<dbReference type="SUPFAM" id="SSF48264">
    <property type="entry name" value="Cytochrome P450"/>
    <property type="match status" value="1"/>
</dbReference>
<dbReference type="AlphaFoldDB" id="A0AA39G8X0"/>
<comment type="caution">
    <text evidence="7">The sequence shown here is derived from an EMBL/GenBank/DDBJ whole genome shotgun (WGS) entry which is preliminary data.</text>
</comment>
<dbReference type="SUPFAM" id="SSF48113">
    <property type="entry name" value="Heme-dependent peroxidases"/>
    <property type="match status" value="1"/>
</dbReference>
<evidence type="ECO:0008006" key="9">
    <source>
        <dbReference type="Google" id="ProtNLM"/>
    </source>
</evidence>
<dbReference type="GO" id="GO:0016705">
    <property type="term" value="F:oxidoreductase activity, acting on paired donors, with incorporation or reduction of molecular oxygen"/>
    <property type="evidence" value="ECO:0007669"/>
    <property type="project" value="InterPro"/>
</dbReference>
<proteinExistence type="predicted"/>
<protein>
    <recommendedName>
        <fullName evidence="9">Linoleate diol synthase</fullName>
    </recommendedName>
</protein>
<dbReference type="EMBL" id="JAPDFR010000011">
    <property type="protein sequence ID" value="KAK0382671.1"/>
    <property type="molecule type" value="Genomic_DNA"/>
</dbReference>
<dbReference type="GO" id="GO:0006631">
    <property type="term" value="P:fatty acid metabolic process"/>
    <property type="evidence" value="ECO:0007669"/>
    <property type="project" value="UniProtKB-ARBA"/>
</dbReference>
<dbReference type="InterPro" id="IPR036396">
    <property type="entry name" value="Cyt_P450_sf"/>
</dbReference>
<keyword evidence="4 5" id="KW-0408">Iron</keyword>
<dbReference type="InterPro" id="IPR019791">
    <property type="entry name" value="Haem_peroxidase_animal"/>
</dbReference>
<evidence type="ECO:0000256" key="3">
    <source>
        <dbReference type="ARBA" id="ARBA00023002"/>
    </source>
</evidence>
<reference evidence="7" key="1">
    <citation type="submission" date="2022-10" db="EMBL/GenBank/DDBJ databases">
        <title>Determination and structural analysis of whole genome sequence of Sarocladium strictum F4-1.</title>
        <authorList>
            <person name="Hu L."/>
            <person name="Jiang Y."/>
        </authorList>
    </citation>
    <scope>NUCLEOTIDE SEQUENCE</scope>
    <source>
        <strain evidence="7">F4-1</strain>
    </source>
</reference>
<dbReference type="Gene3D" id="1.10.630.10">
    <property type="entry name" value="Cytochrome P450"/>
    <property type="match status" value="2"/>
</dbReference>
<dbReference type="InterPro" id="IPR010255">
    <property type="entry name" value="Haem_peroxidase_sf"/>
</dbReference>
<dbReference type="Proteomes" id="UP001175261">
    <property type="component" value="Unassembled WGS sequence"/>
</dbReference>
<keyword evidence="2" id="KW-0223">Dioxygenase</keyword>
<dbReference type="InterPro" id="IPR034812">
    <property type="entry name" value="Ppo-like_N"/>
</dbReference>
<dbReference type="PRINTS" id="PR00457">
    <property type="entry name" value="ANPEROXIDASE"/>
</dbReference>
<feature type="compositionally biased region" description="Low complexity" evidence="6">
    <location>
        <begin position="12"/>
        <end position="27"/>
    </location>
</feature>
<dbReference type="PROSITE" id="PS50292">
    <property type="entry name" value="PEROXIDASE_3"/>
    <property type="match status" value="1"/>
</dbReference>
<keyword evidence="5" id="KW-0349">Heme</keyword>
<evidence type="ECO:0000256" key="4">
    <source>
        <dbReference type="ARBA" id="ARBA00023004"/>
    </source>
</evidence>
<dbReference type="PANTHER" id="PTHR11903:SF13">
    <property type="entry name" value="LINOLEATE 10R-LIPOXYGENASE"/>
    <property type="match status" value="1"/>
</dbReference>
<keyword evidence="8" id="KW-1185">Reference proteome</keyword>
<organism evidence="7 8">
    <name type="scientific">Sarocladium strictum</name>
    <name type="common">Black bundle disease fungus</name>
    <name type="synonym">Acremonium strictum</name>
    <dbReference type="NCBI Taxonomy" id="5046"/>
    <lineage>
        <taxon>Eukaryota</taxon>
        <taxon>Fungi</taxon>
        <taxon>Dikarya</taxon>
        <taxon>Ascomycota</taxon>
        <taxon>Pezizomycotina</taxon>
        <taxon>Sordariomycetes</taxon>
        <taxon>Hypocreomycetidae</taxon>
        <taxon>Hypocreales</taxon>
        <taxon>Sarocladiaceae</taxon>
        <taxon>Sarocladium</taxon>
    </lineage>
</organism>
<name>A0AA39G8X0_SARSR</name>
<evidence type="ECO:0000256" key="2">
    <source>
        <dbReference type="ARBA" id="ARBA00022964"/>
    </source>
</evidence>
<dbReference type="InterPro" id="IPR050783">
    <property type="entry name" value="Oxylipin_biosynth_metab"/>
</dbReference>
<sequence>MSASKEAPLTVSGNSHSNGKNSSSTNGEKPTARTQPGAPASKSRTSIIANYTKLRKESRRPLPTDLGDGRYRSVTKRPGLGQDIRSLNRANLKTLLEIIKAKAKGEIHQDDKTMLMERTIQLVAGLPNHSRTQETLTNSFIDKLWDSLDHPPLLYMGDEFKWRRPDGSFNNPMMPTLGAAGTKYARTCKPHTTPLGALPDPETIYEAVMARDGFKRNPNNVSSILWYWATIIIHDLFWTNMRDGNQNDASSYLDLAPLYGGTQEAQNSVRTFTDGLLKPDCFADKRMLGNPPGVCILLIMFNRFHNHVARNLAAVNEGGRFTKPQGTRDDEAGAEAWKKYDEELFQTARLVTSGLYINITLVDYVRNIINLNRVDSSWTLDPRQEMGTSAGTKAGSESGVGNAVSAEFNLCYRWHSCISEMDDRWIQDFYVQLLGDSYGEMNLQTLMAAMKKFEASMPQDPAQRTFGGFERGPDGSFSDDDLVDALATAIEQPGGAFGARNVPRIMKPVEMLGIIRGRKWNLAGLNEFRKHFGLKAYERFEDINSDPEVADQLRNLYQHPDYVELYPGIVAEEAKTPMSPGVGIAPTYTISRVVLSDAVALVRGDRYYTTDYHPGNLTNWGYKEVEYDFEVNHGCVFHKLFIRAFPDHFKGDSVYAHYPMVTPPENRKILTNLRRVDRFSFDRPAFKGHRVTISSTGAVKQVIANKQTYTLIWRQGLEHLMGRQAHRLLTGGDSSLHAQQRRRMLDVLYQGEWKAIVRTFYADTADRLLADKSYRLAGRTQLDAVRDFGNLLPARFAARLFSLPLKTKDHPRGAIAERELYQKLSLVFQSMSLDLDPTQSFQLRQEAKEAAADLTAIIETNVKLHKMLGLKGLFTKGPKNDPLTSIGTNMAAGMAKTGVTPYDAAWLYILPAAACIVPNQAQLFAQSLDWYLSPPGEKYRPEIHRVAAMQPSDHADALLLGYVLEGIRMAGSLTISREAISPDLVREDDGRDVQVRAGTHVFLPSALVSGDAEQFPNPDTVDPRRPAESYVHYGAGPQAFLGKDICDVVLVELFRAIFRKKGLRGVPGPQGQLKKIVRSGAIVEYMTEDWGAVSPFPTTMKVMWDAE</sequence>
<dbReference type="Pfam" id="PF03098">
    <property type="entry name" value="An_peroxidase"/>
    <property type="match status" value="2"/>
</dbReference>
<evidence type="ECO:0000313" key="8">
    <source>
        <dbReference type="Proteomes" id="UP001175261"/>
    </source>
</evidence>
<keyword evidence="3" id="KW-0560">Oxidoreductase</keyword>
<dbReference type="GO" id="GO:0004497">
    <property type="term" value="F:monooxygenase activity"/>
    <property type="evidence" value="ECO:0007669"/>
    <property type="project" value="InterPro"/>
</dbReference>
<dbReference type="GO" id="GO:0020037">
    <property type="term" value="F:heme binding"/>
    <property type="evidence" value="ECO:0007669"/>
    <property type="project" value="InterPro"/>
</dbReference>
<accession>A0AA39G8X0</accession>
<dbReference type="GO" id="GO:0006979">
    <property type="term" value="P:response to oxidative stress"/>
    <property type="evidence" value="ECO:0007669"/>
    <property type="project" value="InterPro"/>
</dbReference>